<evidence type="ECO:0000256" key="2">
    <source>
        <dbReference type="ARBA" id="ARBA00022801"/>
    </source>
</evidence>
<dbReference type="PANTHER" id="PTHR47959">
    <property type="entry name" value="ATP-DEPENDENT RNA HELICASE RHLE-RELATED"/>
    <property type="match status" value="1"/>
</dbReference>
<dbReference type="GO" id="GO:0005829">
    <property type="term" value="C:cytosol"/>
    <property type="evidence" value="ECO:0007669"/>
    <property type="project" value="TreeGrafter"/>
</dbReference>
<name>A0AAD9ZLL6_9ROSI</name>
<dbReference type="InterPro" id="IPR027417">
    <property type="entry name" value="P-loop_NTPase"/>
</dbReference>
<keyword evidence="4" id="KW-0067">ATP-binding</keyword>
<sequence length="156" mass="17805">MPGFSTMVFTRTCDATRFLALLLRNLGQRAIPISGQMNQDYRVGRTTRAGRSGGAISLVNQYELEWFLQIAREAYRLTVYHVSGKKLPEFPADEDEVLLLLERVTEANRISITTIKESVGNKRRRGDGDNDNDDNIERSLGINNNNNKKQFNKKRK</sequence>
<evidence type="ECO:0000256" key="5">
    <source>
        <dbReference type="SAM" id="MobiDB-lite"/>
    </source>
</evidence>
<dbReference type="GO" id="GO:0003724">
    <property type="term" value="F:RNA helicase activity"/>
    <property type="evidence" value="ECO:0007669"/>
    <property type="project" value="TreeGrafter"/>
</dbReference>
<dbReference type="GO" id="GO:0016787">
    <property type="term" value="F:hydrolase activity"/>
    <property type="evidence" value="ECO:0007669"/>
    <property type="project" value="UniProtKB-KW"/>
</dbReference>
<gene>
    <name evidence="6" type="ORF">Dsin_030720</name>
</gene>
<dbReference type="SUPFAM" id="SSF52540">
    <property type="entry name" value="P-loop containing nucleoside triphosphate hydrolases"/>
    <property type="match status" value="1"/>
</dbReference>
<dbReference type="AlphaFoldDB" id="A0AAD9ZLL6"/>
<accession>A0AAD9ZLL6</accession>
<dbReference type="PANTHER" id="PTHR47959:SF24">
    <property type="entry name" value="ATP-DEPENDENT RNA HELICASE"/>
    <property type="match status" value="1"/>
</dbReference>
<reference evidence="6" key="1">
    <citation type="journal article" date="2023" name="Plant J.">
        <title>Genome sequences and population genomics provide insights into the demographic history, inbreeding, and mutation load of two 'living fossil' tree species of Dipteronia.</title>
        <authorList>
            <person name="Feng Y."/>
            <person name="Comes H.P."/>
            <person name="Chen J."/>
            <person name="Zhu S."/>
            <person name="Lu R."/>
            <person name="Zhang X."/>
            <person name="Li P."/>
            <person name="Qiu J."/>
            <person name="Olsen K.M."/>
            <person name="Qiu Y."/>
        </authorList>
    </citation>
    <scope>NUCLEOTIDE SEQUENCE</scope>
    <source>
        <strain evidence="6">NBL</strain>
    </source>
</reference>
<evidence type="ECO:0000313" key="7">
    <source>
        <dbReference type="Proteomes" id="UP001281410"/>
    </source>
</evidence>
<organism evidence="6 7">
    <name type="scientific">Dipteronia sinensis</name>
    <dbReference type="NCBI Taxonomy" id="43782"/>
    <lineage>
        <taxon>Eukaryota</taxon>
        <taxon>Viridiplantae</taxon>
        <taxon>Streptophyta</taxon>
        <taxon>Embryophyta</taxon>
        <taxon>Tracheophyta</taxon>
        <taxon>Spermatophyta</taxon>
        <taxon>Magnoliopsida</taxon>
        <taxon>eudicotyledons</taxon>
        <taxon>Gunneridae</taxon>
        <taxon>Pentapetalae</taxon>
        <taxon>rosids</taxon>
        <taxon>malvids</taxon>
        <taxon>Sapindales</taxon>
        <taxon>Sapindaceae</taxon>
        <taxon>Hippocastanoideae</taxon>
        <taxon>Acereae</taxon>
        <taxon>Dipteronia</taxon>
    </lineage>
</organism>
<evidence type="ECO:0000313" key="6">
    <source>
        <dbReference type="EMBL" id="KAK3183434.1"/>
    </source>
</evidence>
<keyword evidence="3" id="KW-0347">Helicase</keyword>
<keyword evidence="7" id="KW-1185">Reference proteome</keyword>
<comment type="caution">
    <text evidence="6">The sequence shown here is derived from an EMBL/GenBank/DDBJ whole genome shotgun (WGS) entry which is preliminary data.</text>
</comment>
<evidence type="ECO:0000256" key="1">
    <source>
        <dbReference type="ARBA" id="ARBA00022741"/>
    </source>
</evidence>
<keyword evidence="1" id="KW-0547">Nucleotide-binding</keyword>
<proteinExistence type="predicted"/>
<keyword evidence="2" id="KW-0378">Hydrolase</keyword>
<dbReference type="GO" id="GO:0005524">
    <property type="term" value="F:ATP binding"/>
    <property type="evidence" value="ECO:0007669"/>
    <property type="project" value="UniProtKB-KW"/>
</dbReference>
<evidence type="ECO:0000256" key="4">
    <source>
        <dbReference type="ARBA" id="ARBA00022840"/>
    </source>
</evidence>
<dbReference type="EMBL" id="JANJYJ010000010">
    <property type="protein sequence ID" value="KAK3183434.1"/>
    <property type="molecule type" value="Genomic_DNA"/>
</dbReference>
<dbReference type="Proteomes" id="UP001281410">
    <property type="component" value="Unassembled WGS sequence"/>
</dbReference>
<feature type="region of interest" description="Disordered" evidence="5">
    <location>
        <begin position="121"/>
        <end position="156"/>
    </location>
</feature>
<dbReference type="InterPro" id="IPR050079">
    <property type="entry name" value="DEAD_box_RNA_helicase"/>
</dbReference>
<protein>
    <submittedName>
        <fullName evidence="6">Uncharacterized protein</fullName>
    </submittedName>
</protein>
<evidence type="ECO:0000256" key="3">
    <source>
        <dbReference type="ARBA" id="ARBA00022806"/>
    </source>
</evidence>